<evidence type="ECO:0000256" key="2">
    <source>
        <dbReference type="ARBA" id="ARBA00008017"/>
    </source>
</evidence>
<gene>
    <name evidence="11" type="ORF">CRI93_01060</name>
</gene>
<dbReference type="InterPro" id="IPR006685">
    <property type="entry name" value="MscS_channel_2nd"/>
</dbReference>
<sequence length="289" mass="31512">MNTASLMEALLEQLSNIEVSTVVFYAGRLAAAIGIFVIARWIGGRLRDTVRSMLDKPEYDKTLARFGGNLLYYAIIILAVLAALSTVGVEVASFIAILAAAGFAVGLALQGTLANFAAGVMLLVFRPFDVDDVVEVGGERGRVRDIQLFYTRLNTMDNQLVIIPNSDVFGSSIRNVLYNDELRVACEVGTDYPADLDEARAIIKQAGETIDERIEERGVQVLLTELGGSSINWEVRVWIRPNGYGDLLRVRDELARAVKYELDAADIGIPYPQMDVHLDRVDAGGDGAA</sequence>
<dbReference type="InterPro" id="IPR023408">
    <property type="entry name" value="MscS_beta-dom_sf"/>
</dbReference>
<dbReference type="InterPro" id="IPR011066">
    <property type="entry name" value="MscS_channel_C_sf"/>
</dbReference>
<keyword evidence="12" id="KW-1185">Reference proteome</keyword>
<evidence type="ECO:0000259" key="8">
    <source>
        <dbReference type="Pfam" id="PF00924"/>
    </source>
</evidence>
<dbReference type="PANTHER" id="PTHR30221:SF1">
    <property type="entry name" value="SMALL-CONDUCTANCE MECHANOSENSITIVE CHANNEL"/>
    <property type="match status" value="1"/>
</dbReference>
<feature type="transmembrane region" description="Helical" evidence="7">
    <location>
        <begin position="63"/>
        <end position="85"/>
    </location>
</feature>
<dbReference type="SUPFAM" id="SSF82689">
    <property type="entry name" value="Mechanosensitive channel protein MscS (YggB), C-terminal domain"/>
    <property type="match status" value="1"/>
</dbReference>
<dbReference type="SUPFAM" id="SSF50182">
    <property type="entry name" value="Sm-like ribonucleoproteins"/>
    <property type="match status" value="1"/>
</dbReference>
<dbReference type="SUPFAM" id="SSF82861">
    <property type="entry name" value="Mechanosensitive channel protein MscS (YggB), transmembrane region"/>
    <property type="match status" value="1"/>
</dbReference>
<evidence type="ECO:0000259" key="9">
    <source>
        <dbReference type="Pfam" id="PF21082"/>
    </source>
</evidence>
<dbReference type="Proteomes" id="UP000221024">
    <property type="component" value="Unassembled WGS sequence"/>
</dbReference>
<dbReference type="Gene3D" id="1.10.287.1260">
    <property type="match status" value="1"/>
</dbReference>
<keyword evidence="6 7" id="KW-0472">Membrane</keyword>
<evidence type="ECO:0000256" key="5">
    <source>
        <dbReference type="ARBA" id="ARBA00022989"/>
    </source>
</evidence>
<evidence type="ECO:0000313" key="11">
    <source>
        <dbReference type="EMBL" id="PEN09348.1"/>
    </source>
</evidence>
<dbReference type="GO" id="GO:0008381">
    <property type="term" value="F:mechanosensitive monoatomic ion channel activity"/>
    <property type="evidence" value="ECO:0007669"/>
    <property type="project" value="InterPro"/>
</dbReference>
<accession>A0A2H3PAQ1</accession>
<feature type="domain" description="Mechanosensitive ion channel transmembrane helices 2/3" evidence="10">
    <location>
        <begin position="69"/>
        <end position="110"/>
    </location>
</feature>
<dbReference type="AlphaFoldDB" id="A0A2H3PAQ1"/>
<dbReference type="GO" id="GO:0005886">
    <property type="term" value="C:plasma membrane"/>
    <property type="evidence" value="ECO:0007669"/>
    <property type="project" value="UniProtKB-SubCell"/>
</dbReference>
<evidence type="ECO:0000256" key="1">
    <source>
        <dbReference type="ARBA" id="ARBA00004651"/>
    </source>
</evidence>
<feature type="transmembrane region" description="Helical" evidence="7">
    <location>
        <begin position="22"/>
        <end position="42"/>
    </location>
</feature>
<dbReference type="InterPro" id="IPR049142">
    <property type="entry name" value="MS_channel_1st"/>
</dbReference>
<dbReference type="EMBL" id="PDEP01000001">
    <property type="protein sequence ID" value="PEN09348.1"/>
    <property type="molecule type" value="Genomic_DNA"/>
</dbReference>
<dbReference type="PANTHER" id="PTHR30221">
    <property type="entry name" value="SMALL-CONDUCTANCE MECHANOSENSITIVE CHANNEL"/>
    <property type="match status" value="1"/>
</dbReference>
<keyword evidence="3" id="KW-1003">Cell membrane</keyword>
<evidence type="ECO:0000313" key="12">
    <source>
        <dbReference type="Proteomes" id="UP000221024"/>
    </source>
</evidence>
<dbReference type="InterPro" id="IPR049278">
    <property type="entry name" value="MS_channel_C"/>
</dbReference>
<evidence type="ECO:0000256" key="7">
    <source>
        <dbReference type="SAM" id="Phobius"/>
    </source>
</evidence>
<protein>
    <submittedName>
        <fullName evidence="11">Mechanosensitive ion channel protein MscS</fullName>
    </submittedName>
</protein>
<evidence type="ECO:0000259" key="10">
    <source>
        <dbReference type="Pfam" id="PF21088"/>
    </source>
</evidence>
<comment type="caution">
    <text evidence="11">The sequence shown here is derived from an EMBL/GenBank/DDBJ whole genome shotgun (WGS) entry which is preliminary data.</text>
</comment>
<keyword evidence="5 7" id="KW-1133">Transmembrane helix</keyword>
<feature type="domain" description="Mechanosensitive ion channel MscS C-terminal" evidence="9">
    <location>
        <begin position="185"/>
        <end position="269"/>
    </location>
</feature>
<dbReference type="InterPro" id="IPR045275">
    <property type="entry name" value="MscS_archaea/bacteria_type"/>
</dbReference>
<name>A0A2H3PAQ1_9BACT</name>
<dbReference type="Pfam" id="PF21082">
    <property type="entry name" value="MS_channel_3rd"/>
    <property type="match status" value="1"/>
</dbReference>
<dbReference type="InterPro" id="IPR011014">
    <property type="entry name" value="MscS_channel_TM-2"/>
</dbReference>
<dbReference type="InterPro" id="IPR010920">
    <property type="entry name" value="LSM_dom_sf"/>
</dbReference>
<dbReference type="OrthoDB" id="9809206at2"/>
<comment type="subcellular location">
    <subcellularLocation>
        <location evidence="1">Cell membrane</location>
        <topology evidence="1">Multi-pass membrane protein</topology>
    </subcellularLocation>
</comment>
<dbReference type="Gene3D" id="3.30.70.100">
    <property type="match status" value="1"/>
</dbReference>
<dbReference type="Pfam" id="PF21088">
    <property type="entry name" value="MS_channel_1st"/>
    <property type="match status" value="1"/>
</dbReference>
<reference evidence="11 12" key="1">
    <citation type="submission" date="2017-10" db="EMBL/GenBank/DDBJ databases">
        <title>Draft genome of Longimonas halophila.</title>
        <authorList>
            <person name="Goh K.M."/>
            <person name="Shamsir M.S."/>
            <person name="Lim S.W."/>
        </authorList>
    </citation>
    <scope>NUCLEOTIDE SEQUENCE [LARGE SCALE GENOMIC DNA]</scope>
    <source>
        <strain evidence="11 12">KCTC 42399</strain>
    </source>
</reference>
<proteinExistence type="inferred from homology"/>
<evidence type="ECO:0000256" key="3">
    <source>
        <dbReference type="ARBA" id="ARBA00022475"/>
    </source>
</evidence>
<keyword evidence="4 7" id="KW-0812">Transmembrane</keyword>
<evidence type="ECO:0000256" key="4">
    <source>
        <dbReference type="ARBA" id="ARBA00022692"/>
    </source>
</evidence>
<organism evidence="11 12">
    <name type="scientific">Longimonas halophila</name>
    <dbReference type="NCBI Taxonomy" id="1469170"/>
    <lineage>
        <taxon>Bacteria</taxon>
        <taxon>Pseudomonadati</taxon>
        <taxon>Rhodothermota</taxon>
        <taxon>Rhodothermia</taxon>
        <taxon>Rhodothermales</taxon>
        <taxon>Salisaetaceae</taxon>
        <taxon>Longimonas</taxon>
    </lineage>
</organism>
<feature type="domain" description="Mechanosensitive ion channel MscS" evidence="8">
    <location>
        <begin position="112"/>
        <end position="176"/>
    </location>
</feature>
<comment type="similarity">
    <text evidence="2">Belongs to the MscS (TC 1.A.23) family.</text>
</comment>
<feature type="transmembrane region" description="Helical" evidence="7">
    <location>
        <begin position="91"/>
        <end position="118"/>
    </location>
</feature>
<evidence type="ECO:0000256" key="6">
    <source>
        <dbReference type="ARBA" id="ARBA00023136"/>
    </source>
</evidence>
<dbReference type="Gene3D" id="2.30.30.60">
    <property type="match status" value="1"/>
</dbReference>
<dbReference type="Pfam" id="PF00924">
    <property type="entry name" value="MS_channel_2nd"/>
    <property type="match status" value="1"/>
</dbReference>